<dbReference type="Proteomes" id="UP000244496">
    <property type="component" value="Chromosome"/>
</dbReference>
<evidence type="ECO:0000313" key="1">
    <source>
        <dbReference type="EMBL" id="AWB49522.1"/>
    </source>
</evidence>
<dbReference type="KEGG" id="geh:HYN69_14340"/>
<dbReference type="AlphaFoldDB" id="A0A2S0UP00"/>
<organism evidence="1 2">
    <name type="scientific">Paragemmobacter aquarius</name>
    <dbReference type="NCBI Taxonomy" id="2169400"/>
    <lineage>
        <taxon>Bacteria</taxon>
        <taxon>Pseudomonadati</taxon>
        <taxon>Pseudomonadota</taxon>
        <taxon>Alphaproteobacteria</taxon>
        <taxon>Rhodobacterales</taxon>
        <taxon>Paracoccaceae</taxon>
        <taxon>Paragemmobacter</taxon>
    </lineage>
</organism>
<evidence type="ECO:0008006" key="3">
    <source>
        <dbReference type="Google" id="ProtNLM"/>
    </source>
</evidence>
<proteinExistence type="predicted"/>
<keyword evidence="2" id="KW-1185">Reference proteome</keyword>
<dbReference type="RefSeq" id="WP_108436339.1">
    <property type="nucleotide sequence ID" value="NZ_CP028918.1"/>
</dbReference>
<sequence length="86" mass="10126">MPRIELYSRADCANARTITEWMRTNGHAHLWRDLGEPGVAEDLRGRTRLGIAPVTLVDGRPVWGNGREQVRRLRRLLRRRLWTLPW</sequence>
<gene>
    <name evidence="1" type="ORF">HYN69_14340</name>
</gene>
<reference evidence="1 2" key="1">
    <citation type="submission" date="2018-04" db="EMBL/GenBank/DDBJ databases">
        <title>Genome sequencing of Gemmobacter.</title>
        <authorList>
            <person name="Yi H."/>
            <person name="Baek M.-G."/>
        </authorList>
    </citation>
    <scope>NUCLEOTIDE SEQUENCE [LARGE SCALE GENOMIC DNA]</scope>
    <source>
        <strain evidence="1 2">HYN0069</strain>
    </source>
</reference>
<name>A0A2S0UP00_9RHOB</name>
<dbReference type="InterPro" id="IPR036249">
    <property type="entry name" value="Thioredoxin-like_sf"/>
</dbReference>
<dbReference type="SUPFAM" id="SSF52833">
    <property type="entry name" value="Thioredoxin-like"/>
    <property type="match status" value="1"/>
</dbReference>
<protein>
    <recommendedName>
        <fullName evidence="3">Glutaredoxin</fullName>
    </recommendedName>
</protein>
<dbReference type="EMBL" id="CP028918">
    <property type="protein sequence ID" value="AWB49522.1"/>
    <property type="molecule type" value="Genomic_DNA"/>
</dbReference>
<accession>A0A2S0UP00</accession>
<evidence type="ECO:0000313" key="2">
    <source>
        <dbReference type="Proteomes" id="UP000244496"/>
    </source>
</evidence>
<dbReference type="OrthoDB" id="9795531at2"/>